<dbReference type="EMBL" id="ADBL01000121">
    <property type="status" value="NOT_ANNOTATED_CDS"/>
    <property type="molecule type" value="Genomic_DNA"/>
</dbReference>
<reference evidence="10" key="4">
    <citation type="journal article" date="2015" name="G3 (Bethesda)">
        <title>Genome sequences of three phytopathogenic species of the Magnaporthaceae family of fungi.</title>
        <authorList>
            <person name="Okagaki L.H."/>
            <person name="Nunes C.C."/>
            <person name="Sailsbery J."/>
            <person name="Clay B."/>
            <person name="Brown D."/>
            <person name="John T."/>
            <person name="Oh Y."/>
            <person name="Young N."/>
            <person name="Fitzgerald M."/>
            <person name="Haas B.J."/>
            <person name="Zeng Q."/>
            <person name="Young S."/>
            <person name="Adiconis X."/>
            <person name="Fan L."/>
            <person name="Levin J.Z."/>
            <person name="Mitchell T.K."/>
            <person name="Okubara P.A."/>
            <person name="Farman M.L."/>
            <person name="Kohn L.M."/>
            <person name="Birren B."/>
            <person name="Ma L.-J."/>
            <person name="Dean R.A."/>
        </authorList>
    </citation>
    <scope>NUCLEOTIDE SEQUENCE</scope>
    <source>
        <strain evidence="10">ATCC 64411 / 73-15</strain>
    </source>
</reference>
<keyword evidence="4 8" id="KW-0560">Oxidoreductase</keyword>
<keyword evidence="3 7" id="KW-0479">Metal-binding</keyword>
<dbReference type="AlphaFoldDB" id="A0A0C4DL71"/>
<evidence type="ECO:0000256" key="3">
    <source>
        <dbReference type="ARBA" id="ARBA00022723"/>
    </source>
</evidence>
<dbReference type="OMA" id="IMDAWIL"/>
<dbReference type="PANTHER" id="PTHR24286:SF228">
    <property type="entry name" value="C-22 STEROL DESATURASE ERG5"/>
    <property type="match status" value="1"/>
</dbReference>
<comment type="similarity">
    <text evidence="2 8">Belongs to the cytochrome P450 family.</text>
</comment>
<evidence type="ECO:0000256" key="2">
    <source>
        <dbReference type="ARBA" id="ARBA00010617"/>
    </source>
</evidence>
<dbReference type="PRINTS" id="PR00385">
    <property type="entry name" value="P450"/>
</dbReference>
<dbReference type="CDD" id="cd11082">
    <property type="entry name" value="CYP61_CYP710"/>
    <property type="match status" value="1"/>
</dbReference>
<evidence type="ECO:0000313" key="11">
    <source>
        <dbReference type="Proteomes" id="UP000011715"/>
    </source>
</evidence>
<dbReference type="GO" id="GO:0020037">
    <property type="term" value="F:heme binding"/>
    <property type="evidence" value="ECO:0007669"/>
    <property type="project" value="InterPro"/>
</dbReference>
<dbReference type="FunFam" id="1.10.630.10:FF:000021">
    <property type="entry name" value="Cytochrome P450 61"/>
    <property type="match status" value="1"/>
</dbReference>
<dbReference type="PANTHER" id="PTHR24286">
    <property type="entry name" value="CYTOCHROME P450 26"/>
    <property type="match status" value="1"/>
</dbReference>
<reference evidence="11" key="2">
    <citation type="submission" date="2010-05" db="EMBL/GenBank/DDBJ databases">
        <title>The genome sequence of Magnaporthe poae strain ATCC 64411.</title>
        <authorList>
            <person name="Ma L.-J."/>
            <person name="Dead R."/>
            <person name="Young S."/>
            <person name="Zeng Q."/>
            <person name="Koehrsen M."/>
            <person name="Alvarado L."/>
            <person name="Berlin A."/>
            <person name="Chapman S.B."/>
            <person name="Chen Z."/>
            <person name="Freedman E."/>
            <person name="Gellesch M."/>
            <person name="Goldberg J."/>
            <person name="Griggs A."/>
            <person name="Gujja S."/>
            <person name="Heilman E.R."/>
            <person name="Heiman D."/>
            <person name="Hepburn T."/>
            <person name="Howarth C."/>
            <person name="Jen D."/>
            <person name="Larson L."/>
            <person name="Mehta T."/>
            <person name="Neiman D."/>
            <person name="Pearson M."/>
            <person name="Roberts A."/>
            <person name="Saif S."/>
            <person name="Shea T."/>
            <person name="Shenoy N."/>
            <person name="Sisk P."/>
            <person name="Stolte C."/>
            <person name="Sykes S."/>
            <person name="Walk T."/>
            <person name="White J."/>
            <person name="Yandava C."/>
            <person name="Haas B."/>
            <person name="Nusbaum C."/>
            <person name="Birren B."/>
        </authorList>
    </citation>
    <scope>NUCLEOTIDE SEQUENCE [LARGE SCALE GENOMIC DNA]</scope>
    <source>
        <strain evidence="11">ATCC 64411 / 73-15</strain>
    </source>
</reference>
<dbReference type="eggNOG" id="KOG0157">
    <property type="taxonomic scope" value="Eukaryota"/>
</dbReference>
<keyword evidence="5 7" id="KW-0408">Iron</keyword>
<dbReference type="PRINTS" id="PR00463">
    <property type="entry name" value="EP450I"/>
</dbReference>
<dbReference type="Pfam" id="PF00067">
    <property type="entry name" value="p450"/>
    <property type="match status" value="1"/>
</dbReference>
<dbReference type="GO" id="GO:0004497">
    <property type="term" value="F:monooxygenase activity"/>
    <property type="evidence" value="ECO:0007669"/>
    <property type="project" value="UniProtKB-KW"/>
</dbReference>
<dbReference type="VEuPathDB" id="FungiDB:MAPG_00511"/>
<reference evidence="10" key="5">
    <citation type="submission" date="2015-06" db="UniProtKB">
        <authorList>
            <consortium name="EnsemblFungi"/>
        </authorList>
    </citation>
    <scope>IDENTIFICATION</scope>
    <source>
        <strain evidence="10">ATCC 64411</strain>
    </source>
</reference>
<dbReference type="GO" id="GO:0000249">
    <property type="term" value="F:C-22 sterol desaturase (NADPH) activity"/>
    <property type="evidence" value="ECO:0007669"/>
    <property type="project" value="UniProtKB-EC"/>
</dbReference>
<protein>
    <submittedName>
        <fullName evidence="9">Cytochrome P450 61</fullName>
    </submittedName>
</protein>
<dbReference type="STRING" id="644358.A0A0C4DL71"/>
<evidence type="ECO:0000256" key="5">
    <source>
        <dbReference type="ARBA" id="ARBA00023004"/>
    </source>
</evidence>
<sequence length="544" mass="61267">MASLAFGVNGTAFATALASPLASLKPVSAAVPPQLEPVLEVISQAGVWSIVVTLLLIAIVYDQWSYQSNKGSIVGPRFKEPFIGPFLQSVNPKFEEYYAKWNSGPLSCVSVFHKFVVIVSTRDLARKVFNSPGFVKPCVVDVAHKLLGPDNWVFLDGKAHVDFRKGLNGLFTRKALEGYLPGQEEVYNTYFKKMVQITKDAGGKPVPFMTEFREIITAVSCRTFVGHYLTDEAVRKIAVDYFYITEALELVNFPIIIPFTKTWRGKKAAEMVLDEFSKCAAKSKVRMNAGGEITCIMDAWVKQMVDSKAWTDAEAEGLSTENLVKPQPLLRDFTDYEIAQTIFTFLFASQDATSSAATWLFQIMAQRPDVLDRVREENLKTRNGDPKAAVSLDQLESMKYTRAVVRELLRYRPPVLMTPYLTKKPFPITDTYTAPKGAMVIPTTYMALRDPDVYENPDEFDPERYYTGDAEEKGAKNFLVFGVGPHYCLGQHYAQMNLCLFIGKASLMMDWKHHATPTSEEIQVFATIFPKDHCPLTFEERKWN</sequence>
<keyword evidence="8" id="KW-0503">Monooxygenase</keyword>
<dbReference type="EMBL" id="GL876966">
    <property type="protein sequence ID" value="KLU81422.1"/>
    <property type="molecule type" value="Genomic_DNA"/>
</dbReference>
<dbReference type="SUPFAM" id="SSF48264">
    <property type="entry name" value="Cytochrome P450"/>
    <property type="match status" value="1"/>
</dbReference>
<dbReference type="GO" id="GO:0006696">
    <property type="term" value="P:ergosterol biosynthetic process"/>
    <property type="evidence" value="ECO:0007669"/>
    <property type="project" value="EnsemblFungi"/>
</dbReference>
<dbReference type="PROSITE" id="PS00086">
    <property type="entry name" value="CYTOCHROME_P450"/>
    <property type="match status" value="1"/>
</dbReference>
<evidence type="ECO:0000256" key="1">
    <source>
        <dbReference type="ARBA" id="ARBA00001971"/>
    </source>
</evidence>
<gene>
    <name evidence="9" type="ORF">MAPG_00511</name>
</gene>
<keyword evidence="11" id="KW-1185">Reference proteome</keyword>
<comment type="catalytic activity">
    <reaction evidence="6">
        <text>5-dehydroepisterol + NADPH + O2 + H(+) = ergosta-5,7,22,24(28)-tetraen-3beta-ol + NADP(+) + 2 H2O</text>
        <dbReference type="Rhea" id="RHEA:33467"/>
        <dbReference type="ChEBI" id="CHEBI:15377"/>
        <dbReference type="ChEBI" id="CHEBI:15378"/>
        <dbReference type="ChEBI" id="CHEBI:15379"/>
        <dbReference type="ChEBI" id="CHEBI:18249"/>
        <dbReference type="ChEBI" id="CHEBI:52972"/>
        <dbReference type="ChEBI" id="CHEBI:57783"/>
        <dbReference type="ChEBI" id="CHEBI:58349"/>
        <dbReference type="EC" id="1.14.19.41"/>
    </reaction>
    <physiologicalReaction direction="left-to-right" evidence="6">
        <dbReference type="Rhea" id="RHEA:33468"/>
    </physiologicalReaction>
</comment>
<evidence type="ECO:0000256" key="6">
    <source>
        <dbReference type="ARBA" id="ARBA00051023"/>
    </source>
</evidence>
<keyword evidence="7 8" id="KW-0349">Heme</keyword>
<dbReference type="OrthoDB" id="1372046at2759"/>
<proteinExistence type="inferred from homology"/>
<evidence type="ECO:0000256" key="4">
    <source>
        <dbReference type="ARBA" id="ARBA00023002"/>
    </source>
</evidence>
<evidence type="ECO:0000256" key="8">
    <source>
        <dbReference type="RuleBase" id="RU000461"/>
    </source>
</evidence>
<evidence type="ECO:0000256" key="7">
    <source>
        <dbReference type="PIRSR" id="PIRSR602401-1"/>
    </source>
</evidence>
<dbReference type="Gene3D" id="1.10.630.10">
    <property type="entry name" value="Cytochrome P450"/>
    <property type="match status" value="1"/>
</dbReference>
<accession>A0A0C4DL71</accession>
<reference evidence="9" key="3">
    <citation type="submission" date="2011-03" db="EMBL/GenBank/DDBJ databases">
        <title>Annotation of Magnaporthe poae ATCC 64411.</title>
        <authorList>
            <person name="Ma L.-J."/>
            <person name="Dead R."/>
            <person name="Young S.K."/>
            <person name="Zeng Q."/>
            <person name="Gargeya S."/>
            <person name="Fitzgerald M."/>
            <person name="Haas B."/>
            <person name="Abouelleil A."/>
            <person name="Alvarado L."/>
            <person name="Arachchi H.M."/>
            <person name="Berlin A."/>
            <person name="Brown A."/>
            <person name="Chapman S.B."/>
            <person name="Chen Z."/>
            <person name="Dunbar C."/>
            <person name="Freedman E."/>
            <person name="Gearin G."/>
            <person name="Gellesch M."/>
            <person name="Goldberg J."/>
            <person name="Griggs A."/>
            <person name="Gujja S."/>
            <person name="Heiman D."/>
            <person name="Howarth C."/>
            <person name="Larson L."/>
            <person name="Lui A."/>
            <person name="MacDonald P.J.P."/>
            <person name="Mehta T."/>
            <person name="Montmayeur A."/>
            <person name="Murphy C."/>
            <person name="Neiman D."/>
            <person name="Pearson M."/>
            <person name="Priest M."/>
            <person name="Roberts A."/>
            <person name="Saif S."/>
            <person name="Shea T."/>
            <person name="Shenoy N."/>
            <person name="Sisk P."/>
            <person name="Stolte C."/>
            <person name="Sykes S."/>
            <person name="Yandava C."/>
            <person name="Wortman J."/>
            <person name="Nusbaum C."/>
            <person name="Birren B."/>
        </authorList>
    </citation>
    <scope>NUCLEOTIDE SEQUENCE</scope>
    <source>
        <strain evidence="9">ATCC 64411</strain>
    </source>
</reference>
<dbReference type="InterPro" id="IPR001128">
    <property type="entry name" value="Cyt_P450"/>
</dbReference>
<feature type="binding site" description="axial binding residue" evidence="7">
    <location>
        <position position="488"/>
    </location>
    <ligand>
        <name>heme</name>
        <dbReference type="ChEBI" id="CHEBI:30413"/>
    </ligand>
    <ligandPart>
        <name>Fe</name>
        <dbReference type="ChEBI" id="CHEBI:18248"/>
    </ligandPart>
</feature>
<reference evidence="9" key="1">
    <citation type="submission" date="2010-05" db="EMBL/GenBank/DDBJ databases">
        <title>The Genome Sequence of Magnaporthe poae strain ATCC 64411.</title>
        <authorList>
            <consortium name="The Broad Institute Genome Sequencing Platform"/>
            <consortium name="Broad Institute Genome Sequencing Center for Infectious Disease"/>
            <person name="Ma L.-J."/>
            <person name="Dead R."/>
            <person name="Young S."/>
            <person name="Zeng Q."/>
            <person name="Koehrsen M."/>
            <person name="Alvarado L."/>
            <person name="Berlin A."/>
            <person name="Chapman S.B."/>
            <person name="Chen Z."/>
            <person name="Freedman E."/>
            <person name="Gellesch M."/>
            <person name="Goldberg J."/>
            <person name="Griggs A."/>
            <person name="Gujja S."/>
            <person name="Heilman E.R."/>
            <person name="Heiman D."/>
            <person name="Hepburn T."/>
            <person name="Howarth C."/>
            <person name="Jen D."/>
            <person name="Larson L."/>
            <person name="Mehta T."/>
            <person name="Neiman D."/>
            <person name="Pearson M."/>
            <person name="Roberts A."/>
            <person name="Saif S."/>
            <person name="Shea T."/>
            <person name="Shenoy N."/>
            <person name="Sisk P."/>
            <person name="Stolte C."/>
            <person name="Sykes S."/>
            <person name="Walk T."/>
            <person name="White J."/>
            <person name="Yandava C."/>
            <person name="Haas B."/>
            <person name="Nusbaum C."/>
            <person name="Birren B."/>
        </authorList>
    </citation>
    <scope>NUCLEOTIDE SEQUENCE</scope>
    <source>
        <strain evidence="9">ATCC 64411</strain>
    </source>
</reference>
<comment type="cofactor">
    <cofactor evidence="1 7">
        <name>heme</name>
        <dbReference type="ChEBI" id="CHEBI:30413"/>
    </cofactor>
</comment>
<name>A0A0C4DL71_MAGP6</name>
<dbReference type="InterPro" id="IPR036396">
    <property type="entry name" value="Cyt_P450_sf"/>
</dbReference>
<dbReference type="Proteomes" id="UP000011715">
    <property type="component" value="Unassembled WGS sequence"/>
</dbReference>
<dbReference type="InterPro" id="IPR017972">
    <property type="entry name" value="Cyt_P450_CS"/>
</dbReference>
<dbReference type="InterPro" id="IPR002401">
    <property type="entry name" value="Cyt_P450_E_grp-I"/>
</dbReference>
<dbReference type="GO" id="GO:0005506">
    <property type="term" value="F:iron ion binding"/>
    <property type="evidence" value="ECO:0007669"/>
    <property type="project" value="InterPro"/>
</dbReference>
<organism evidence="10 11">
    <name type="scientific">Magnaporthiopsis poae (strain ATCC 64411 / 73-15)</name>
    <name type="common">Kentucky bluegrass fungus</name>
    <name type="synonym">Magnaporthe poae</name>
    <dbReference type="NCBI Taxonomy" id="644358"/>
    <lineage>
        <taxon>Eukaryota</taxon>
        <taxon>Fungi</taxon>
        <taxon>Dikarya</taxon>
        <taxon>Ascomycota</taxon>
        <taxon>Pezizomycotina</taxon>
        <taxon>Sordariomycetes</taxon>
        <taxon>Sordariomycetidae</taxon>
        <taxon>Magnaporthales</taxon>
        <taxon>Magnaporthaceae</taxon>
        <taxon>Magnaporthiopsis</taxon>
    </lineage>
</organism>
<evidence type="ECO:0000313" key="10">
    <source>
        <dbReference type="EnsemblFungi" id="MAPG_00511T0"/>
    </source>
</evidence>
<evidence type="ECO:0000313" key="9">
    <source>
        <dbReference type="EMBL" id="KLU81422.1"/>
    </source>
</evidence>
<dbReference type="EnsemblFungi" id="MAPG_00511T0">
    <property type="protein sequence ID" value="MAPG_00511T0"/>
    <property type="gene ID" value="MAPG_00511"/>
</dbReference>